<dbReference type="AlphaFoldDB" id="A0A4R6LUI2"/>
<sequence length="261" mass="30114">MPLPRILFPANHAVDYYEDLQDIIEKMNNDVMDFVDRKVTPYLRRNDSYKKDSEMDDIIQGLEELKESAITRAFSDATAKKLADKFSKRVKNHTNNEVKEQIRSVIGMDPLKRNQQLEDAVKAAVSENVSLIKSIPEEYHKQLDTIVLQGVRSGESIDDIKDNIQDIYKKTDSRAKFIARDQAGSMLGDFTKIRHQELGLKEFIWRDSDDIRVRDEHEALNGHKFTWEEGANGLFPGKDYNCRCTAEIVEQELEQMFGRAA</sequence>
<dbReference type="RefSeq" id="WP_166637988.1">
    <property type="nucleotide sequence ID" value="NZ_SNWX01000006.1"/>
</dbReference>
<evidence type="ECO:0000259" key="1">
    <source>
        <dbReference type="Pfam" id="PF04233"/>
    </source>
</evidence>
<dbReference type="NCBIfam" id="TIGR01641">
    <property type="entry name" value="phageSPP1_gp7"/>
    <property type="match status" value="1"/>
</dbReference>
<name>A0A4R6LUI2_9FIRM</name>
<accession>A0A4R6LUI2</accession>
<reference evidence="2 3" key="1">
    <citation type="submission" date="2019-03" db="EMBL/GenBank/DDBJ databases">
        <title>Subsurface microbial communities from deep shales in Ohio and West Virginia, USA.</title>
        <authorList>
            <person name="Wrighton K."/>
        </authorList>
    </citation>
    <scope>NUCLEOTIDE SEQUENCE [LARGE SCALE GENOMIC DNA]</scope>
    <source>
        <strain evidence="2 3">MA284_T2</strain>
    </source>
</reference>
<dbReference type="EMBL" id="SNWX01000006">
    <property type="protein sequence ID" value="TDO92341.1"/>
    <property type="molecule type" value="Genomic_DNA"/>
</dbReference>
<feature type="domain" description="Phage head morphogenesis" evidence="1">
    <location>
        <begin position="142"/>
        <end position="246"/>
    </location>
</feature>
<evidence type="ECO:0000313" key="2">
    <source>
        <dbReference type="EMBL" id="TDO92341.1"/>
    </source>
</evidence>
<organism evidence="2 3">
    <name type="scientific">Halanaerobium saccharolyticum</name>
    <dbReference type="NCBI Taxonomy" id="43595"/>
    <lineage>
        <taxon>Bacteria</taxon>
        <taxon>Bacillati</taxon>
        <taxon>Bacillota</taxon>
        <taxon>Clostridia</taxon>
        <taxon>Halanaerobiales</taxon>
        <taxon>Halanaerobiaceae</taxon>
        <taxon>Halanaerobium</taxon>
    </lineage>
</organism>
<proteinExistence type="predicted"/>
<dbReference type="Pfam" id="PF04233">
    <property type="entry name" value="Phage_Mu_F"/>
    <property type="match status" value="1"/>
</dbReference>
<comment type="caution">
    <text evidence="2">The sequence shown here is derived from an EMBL/GenBank/DDBJ whole genome shotgun (WGS) entry which is preliminary data.</text>
</comment>
<evidence type="ECO:0000313" key="3">
    <source>
        <dbReference type="Proteomes" id="UP000295064"/>
    </source>
</evidence>
<dbReference type="InterPro" id="IPR006528">
    <property type="entry name" value="Phage_head_morphogenesis_dom"/>
</dbReference>
<dbReference type="Proteomes" id="UP000295064">
    <property type="component" value="Unassembled WGS sequence"/>
</dbReference>
<protein>
    <submittedName>
        <fullName evidence="2">SPP1 gp7 family putative phage head morphogenesis protein</fullName>
    </submittedName>
</protein>
<gene>
    <name evidence="2" type="ORF">DFR79_106154</name>
</gene>